<dbReference type="InterPro" id="IPR001507">
    <property type="entry name" value="ZP_dom"/>
</dbReference>
<dbReference type="PROSITE" id="PS50026">
    <property type="entry name" value="EGF_3"/>
    <property type="match status" value="1"/>
</dbReference>
<feature type="disulfide bond" evidence="3">
    <location>
        <begin position="53"/>
        <end position="62"/>
    </location>
</feature>
<reference evidence="8 9" key="1">
    <citation type="submission" date="2024-02" db="EMBL/GenBank/DDBJ databases">
        <authorList>
            <person name="Daric V."/>
            <person name="Darras S."/>
        </authorList>
    </citation>
    <scope>NUCLEOTIDE SEQUENCE [LARGE SCALE GENOMIC DNA]</scope>
</reference>
<dbReference type="SMART" id="SM00181">
    <property type="entry name" value="EGF"/>
    <property type="match status" value="1"/>
</dbReference>
<keyword evidence="9" id="KW-1185">Reference proteome</keyword>
<evidence type="ECO:0008006" key="10">
    <source>
        <dbReference type="Google" id="ProtNLM"/>
    </source>
</evidence>
<dbReference type="Pfam" id="PF00008">
    <property type="entry name" value="EGF"/>
    <property type="match status" value="1"/>
</dbReference>
<dbReference type="SUPFAM" id="SSF57196">
    <property type="entry name" value="EGF/Laminin"/>
    <property type="match status" value="1"/>
</dbReference>
<dbReference type="SMART" id="SM00241">
    <property type="entry name" value="ZP"/>
    <property type="match status" value="1"/>
</dbReference>
<dbReference type="EMBL" id="CAWYQH010000098">
    <property type="protein sequence ID" value="CAK8684957.1"/>
    <property type="molecule type" value="Genomic_DNA"/>
</dbReference>
<dbReference type="InterPro" id="IPR042235">
    <property type="entry name" value="ZP-C_dom"/>
</dbReference>
<gene>
    <name evidence="8" type="ORF">CVLEPA_LOCUS16125</name>
</gene>
<evidence type="ECO:0000256" key="3">
    <source>
        <dbReference type="PROSITE-ProRule" id="PRU00076"/>
    </source>
</evidence>
<dbReference type="PROSITE" id="PS00022">
    <property type="entry name" value="EGF_1"/>
    <property type="match status" value="1"/>
</dbReference>
<feature type="chain" id="PRO_5045666517" description="ZP domain-containing protein" evidence="5">
    <location>
        <begin position="24"/>
        <end position="497"/>
    </location>
</feature>
<evidence type="ECO:0000313" key="9">
    <source>
        <dbReference type="Proteomes" id="UP001642483"/>
    </source>
</evidence>
<dbReference type="CDD" id="cd00054">
    <property type="entry name" value="EGF_CA"/>
    <property type="match status" value="1"/>
</dbReference>
<keyword evidence="4" id="KW-0812">Transmembrane</keyword>
<dbReference type="Gene3D" id="2.10.25.10">
    <property type="entry name" value="Laminin"/>
    <property type="match status" value="1"/>
</dbReference>
<dbReference type="Proteomes" id="UP001642483">
    <property type="component" value="Unassembled WGS sequence"/>
</dbReference>
<dbReference type="Gene3D" id="2.60.40.3210">
    <property type="entry name" value="Zona pellucida, ZP-N domain"/>
    <property type="match status" value="1"/>
</dbReference>
<keyword evidence="3" id="KW-0245">EGF-like domain</keyword>
<dbReference type="PROSITE" id="PS51034">
    <property type="entry name" value="ZP_2"/>
    <property type="match status" value="1"/>
</dbReference>
<dbReference type="Gene3D" id="2.60.40.4100">
    <property type="entry name" value="Zona pellucida, ZP-C domain"/>
    <property type="match status" value="1"/>
</dbReference>
<feature type="domain" description="ZP" evidence="7">
    <location>
        <begin position="70"/>
        <end position="336"/>
    </location>
</feature>
<dbReference type="InterPro" id="IPR055356">
    <property type="entry name" value="ZP-N"/>
</dbReference>
<dbReference type="Pfam" id="PF00100">
    <property type="entry name" value="Zona_pellucida"/>
    <property type="match status" value="1"/>
</dbReference>
<dbReference type="InterPro" id="IPR000742">
    <property type="entry name" value="EGF"/>
</dbReference>
<dbReference type="Pfam" id="PF23344">
    <property type="entry name" value="ZP-N"/>
    <property type="match status" value="1"/>
</dbReference>
<evidence type="ECO:0000256" key="1">
    <source>
        <dbReference type="ARBA" id="ARBA00022729"/>
    </source>
</evidence>
<keyword evidence="1 5" id="KW-0732">Signal</keyword>
<comment type="caution">
    <text evidence="3">Lacks conserved residue(s) required for the propagation of feature annotation.</text>
</comment>
<evidence type="ECO:0000259" key="7">
    <source>
        <dbReference type="PROSITE" id="PS51034"/>
    </source>
</evidence>
<keyword evidence="2 3" id="KW-1015">Disulfide bond</keyword>
<dbReference type="PANTHER" id="PTHR14002:SF54">
    <property type="entry name" value="ZONA PELLUCIDA SPERM-BINDING PROTEIN 2"/>
    <property type="match status" value="1"/>
</dbReference>
<comment type="caution">
    <text evidence="8">The sequence shown here is derived from an EMBL/GenBank/DDBJ whole genome shotgun (WGS) entry which is preliminary data.</text>
</comment>
<feature type="signal peptide" evidence="5">
    <location>
        <begin position="1"/>
        <end position="23"/>
    </location>
</feature>
<evidence type="ECO:0000256" key="5">
    <source>
        <dbReference type="SAM" id="SignalP"/>
    </source>
</evidence>
<sequence length="497" mass="56135">MLAPSFISVKFLMLLALFETSPAQDTVCSPDLCKNSGTCVERPLFRPGFECLCVDGFQGPTCNYRLPDVDCLGKNIILTVMKSLIIQEVEFVDRNFVYLGHGGFTQTDCISEDKGDNLVVTLKQPFVGCGTTMQSEDGNYVYHNRLYLDTTRNTSMGNRELTVLLDWTCVYQSKYNISFEDGITGVENRPEVEVGYGKFTLDMKLYAKPQFDDQSVLQPQNSLLVSGQRVYAKISLISSSHVDLVVSLQSCRASNGANPTEENPLFTHSLLNDGCANDFDPSVTIENSGRSNSARFSFKLFLWSHNPDDPVYLHCIVSICNVTRFDELCRPACLQNISDFENRERRSTKDETISSDVPLTIGPFFLTDKKTLPMFPDTFTIKENETFRKISQNKLKQEINSRRKEGVKTEYIVLGVLVSIGVIIIIVIITAMVYRQHPEHFPEWFSQNSLTKRHHNLSSCHSVTTVSEETCVTSTRCHLQEFQRNNPSSGHVYLARM</sequence>
<evidence type="ECO:0000313" key="8">
    <source>
        <dbReference type="EMBL" id="CAK8684957.1"/>
    </source>
</evidence>
<evidence type="ECO:0000256" key="2">
    <source>
        <dbReference type="ARBA" id="ARBA00023157"/>
    </source>
</evidence>
<feature type="domain" description="EGF-like" evidence="6">
    <location>
        <begin position="24"/>
        <end position="63"/>
    </location>
</feature>
<evidence type="ECO:0000259" key="6">
    <source>
        <dbReference type="PROSITE" id="PS50026"/>
    </source>
</evidence>
<keyword evidence="4" id="KW-1133">Transmembrane helix</keyword>
<dbReference type="PANTHER" id="PTHR14002">
    <property type="entry name" value="ENDOGLIN/TGF-BETA RECEPTOR TYPE III"/>
    <property type="match status" value="1"/>
</dbReference>
<organism evidence="8 9">
    <name type="scientific">Clavelina lepadiformis</name>
    <name type="common">Light-bulb sea squirt</name>
    <name type="synonym">Ascidia lepadiformis</name>
    <dbReference type="NCBI Taxonomy" id="159417"/>
    <lineage>
        <taxon>Eukaryota</taxon>
        <taxon>Metazoa</taxon>
        <taxon>Chordata</taxon>
        <taxon>Tunicata</taxon>
        <taxon>Ascidiacea</taxon>
        <taxon>Aplousobranchia</taxon>
        <taxon>Clavelinidae</taxon>
        <taxon>Clavelina</taxon>
    </lineage>
</organism>
<keyword evidence="4" id="KW-0472">Membrane</keyword>
<protein>
    <recommendedName>
        <fullName evidence="10">ZP domain-containing protein</fullName>
    </recommendedName>
</protein>
<accession>A0ABP0G1M4</accession>
<dbReference type="PROSITE" id="PS01186">
    <property type="entry name" value="EGF_2"/>
    <property type="match status" value="1"/>
</dbReference>
<dbReference type="InterPro" id="IPR055355">
    <property type="entry name" value="ZP-C"/>
</dbReference>
<name>A0ABP0G1M4_CLALP</name>
<proteinExistence type="predicted"/>
<evidence type="ECO:0000256" key="4">
    <source>
        <dbReference type="SAM" id="Phobius"/>
    </source>
</evidence>
<feature type="transmembrane region" description="Helical" evidence="4">
    <location>
        <begin position="411"/>
        <end position="434"/>
    </location>
</feature>